<evidence type="ECO:0000313" key="1">
    <source>
        <dbReference type="EMBL" id="CRK96267.1"/>
    </source>
</evidence>
<organism evidence="1 2">
    <name type="scientific">Clunio marinus</name>
    <dbReference type="NCBI Taxonomy" id="568069"/>
    <lineage>
        <taxon>Eukaryota</taxon>
        <taxon>Metazoa</taxon>
        <taxon>Ecdysozoa</taxon>
        <taxon>Arthropoda</taxon>
        <taxon>Hexapoda</taxon>
        <taxon>Insecta</taxon>
        <taxon>Pterygota</taxon>
        <taxon>Neoptera</taxon>
        <taxon>Endopterygota</taxon>
        <taxon>Diptera</taxon>
        <taxon>Nematocera</taxon>
        <taxon>Chironomoidea</taxon>
        <taxon>Chironomidae</taxon>
        <taxon>Clunio</taxon>
    </lineage>
</organism>
<proteinExistence type="predicted"/>
<accession>A0A1J1I7V1</accession>
<reference evidence="1 2" key="1">
    <citation type="submission" date="2015-04" db="EMBL/GenBank/DDBJ databases">
        <authorList>
            <person name="Syromyatnikov M.Y."/>
            <person name="Popov V.N."/>
        </authorList>
    </citation>
    <scope>NUCLEOTIDE SEQUENCE [LARGE SCALE GENOMIC DNA]</scope>
</reference>
<keyword evidence="2" id="KW-1185">Reference proteome</keyword>
<dbReference type="AlphaFoldDB" id="A0A1J1I7V1"/>
<gene>
    <name evidence="1" type="ORF">CLUMA_CG009690</name>
</gene>
<evidence type="ECO:0000313" key="2">
    <source>
        <dbReference type="Proteomes" id="UP000183832"/>
    </source>
</evidence>
<name>A0A1J1I7V1_9DIPT</name>
<protein>
    <submittedName>
        <fullName evidence="1">CLUMA_CG009690, isoform A</fullName>
    </submittedName>
</protein>
<dbReference type="EMBL" id="CVRI01000043">
    <property type="protein sequence ID" value="CRK96267.1"/>
    <property type="molecule type" value="Genomic_DNA"/>
</dbReference>
<dbReference type="Proteomes" id="UP000183832">
    <property type="component" value="Unassembled WGS sequence"/>
</dbReference>
<sequence length="100" mass="11800">MRITKATVFNFVLSLRRLIFLTMRIGRCYINYLTLCKLKSSRKEKRFGFRTSRILLSSLLSGNDFSPPRNHFNVLFSNETFSYHVFPFISLLRSHDMATL</sequence>